<accession>A0A5C5FTR8</accession>
<evidence type="ECO:0000313" key="1">
    <source>
        <dbReference type="EMBL" id="TNY20297.1"/>
    </source>
</evidence>
<dbReference type="Gene3D" id="3.10.129.10">
    <property type="entry name" value="Hotdog Thioesterase"/>
    <property type="match status" value="1"/>
</dbReference>
<dbReference type="AlphaFoldDB" id="A0A5C5FTR8"/>
<sequence length="199" mass="21543">MAAPAAPLGNALEPSAYSLGRQAALDYASQHAYSLECALEVSTQWGDMDANAHINNTVPLRWCESGRGTFMRAVVRDLASPSADPGLDAQARDDLNGSGRGRGVIFGEVRYRYLRPIFHPDNLLILTHTSTISPKSLTVKTVVFSYAQRAPVGESEGTLFSFDHDLGRSAPWHAAVVEGMVRRGARKVGFDEGTKKAKL</sequence>
<dbReference type="SUPFAM" id="SSF54637">
    <property type="entry name" value="Thioesterase/thiol ester dehydrase-isomerase"/>
    <property type="match status" value="1"/>
</dbReference>
<dbReference type="Pfam" id="PF13279">
    <property type="entry name" value="4HBT_2"/>
    <property type="match status" value="1"/>
</dbReference>
<protein>
    <recommendedName>
        <fullName evidence="3">HotDog domain-containing protein</fullName>
    </recommendedName>
</protein>
<dbReference type="GO" id="GO:0047617">
    <property type="term" value="F:fatty acyl-CoA hydrolase activity"/>
    <property type="evidence" value="ECO:0007669"/>
    <property type="project" value="TreeGrafter"/>
</dbReference>
<dbReference type="Proteomes" id="UP000311382">
    <property type="component" value="Unassembled WGS sequence"/>
</dbReference>
<keyword evidence="2" id="KW-1185">Reference proteome</keyword>
<organism evidence="1 2">
    <name type="scientific">Rhodotorula diobovata</name>
    <dbReference type="NCBI Taxonomy" id="5288"/>
    <lineage>
        <taxon>Eukaryota</taxon>
        <taxon>Fungi</taxon>
        <taxon>Dikarya</taxon>
        <taxon>Basidiomycota</taxon>
        <taxon>Pucciniomycotina</taxon>
        <taxon>Microbotryomycetes</taxon>
        <taxon>Sporidiobolales</taxon>
        <taxon>Sporidiobolaceae</taxon>
        <taxon>Rhodotorula</taxon>
    </lineage>
</organism>
<dbReference type="CDD" id="cd00586">
    <property type="entry name" value="4HBT"/>
    <property type="match status" value="1"/>
</dbReference>
<dbReference type="InterPro" id="IPR050563">
    <property type="entry name" value="4-hydroxybenzoyl-CoA_TE"/>
</dbReference>
<gene>
    <name evidence="1" type="ORF">DMC30DRAFT_264388</name>
</gene>
<evidence type="ECO:0000313" key="2">
    <source>
        <dbReference type="Proteomes" id="UP000311382"/>
    </source>
</evidence>
<dbReference type="PANTHER" id="PTHR31793">
    <property type="entry name" value="4-HYDROXYBENZOYL-COA THIOESTERASE FAMILY MEMBER"/>
    <property type="match status" value="1"/>
</dbReference>
<proteinExistence type="predicted"/>
<dbReference type="EMBL" id="SOZI01000071">
    <property type="protein sequence ID" value="TNY20297.1"/>
    <property type="molecule type" value="Genomic_DNA"/>
</dbReference>
<comment type="caution">
    <text evidence="1">The sequence shown here is derived from an EMBL/GenBank/DDBJ whole genome shotgun (WGS) entry which is preliminary data.</text>
</comment>
<dbReference type="InterPro" id="IPR029069">
    <property type="entry name" value="HotDog_dom_sf"/>
</dbReference>
<dbReference type="OrthoDB" id="5538558at2759"/>
<reference evidence="1 2" key="1">
    <citation type="submission" date="2019-03" db="EMBL/GenBank/DDBJ databases">
        <title>Rhodosporidium diobovatum UCD-FST 08-225 genome sequencing, assembly, and annotation.</title>
        <authorList>
            <person name="Fakankun I.U."/>
            <person name="Fristensky B."/>
            <person name="Levin D.B."/>
        </authorList>
    </citation>
    <scope>NUCLEOTIDE SEQUENCE [LARGE SCALE GENOMIC DNA]</scope>
    <source>
        <strain evidence="1 2">UCD-FST 08-225</strain>
    </source>
</reference>
<dbReference type="PANTHER" id="PTHR31793:SF39">
    <property type="entry name" value="THIOESTERASE_THIOL ESTER DEHYDRASE-ISOMERASE"/>
    <property type="match status" value="1"/>
</dbReference>
<name>A0A5C5FTR8_9BASI</name>
<evidence type="ECO:0008006" key="3">
    <source>
        <dbReference type="Google" id="ProtNLM"/>
    </source>
</evidence>